<proteinExistence type="predicted"/>
<dbReference type="InterPro" id="IPR052028">
    <property type="entry name" value="HipA_Ser/Thr_kinase"/>
</dbReference>
<dbReference type="InterPro" id="IPR017508">
    <property type="entry name" value="HipA_N1"/>
</dbReference>
<organism evidence="2 3">
    <name type="scientific">Actinocrinis puniceicyclus</name>
    <dbReference type="NCBI Taxonomy" id="977794"/>
    <lineage>
        <taxon>Bacteria</taxon>
        <taxon>Bacillati</taxon>
        <taxon>Actinomycetota</taxon>
        <taxon>Actinomycetes</taxon>
        <taxon>Catenulisporales</taxon>
        <taxon>Actinospicaceae</taxon>
        <taxon>Actinocrinis</taxon>
    </lineage>
</organism>
<sequence length="223" mass="24334">MTRAEALTVWLRGEPVGQLLRQRDGRLDLWYDSEAVTRLGENAMGVSVTLPVRTKPYRGQAAELWAEGLLPEGETRTTLERLFRVRRGDTFGLLRMLGRDCAGAVAFTEAGEPYVQEHESVPLSAAEVEAAIGDLGTHPLGVGQEVRVSLGGLQSKLLLVRDGEGWARPLGGRPSTHILKPEPARAQALAELRQLAHSKPLLLLTATRDLEHSQAAVLAEILR</sequence>
<gene>
    <name evidence="2" type="ORF">KGA66_20210</name>
</gene>
<comment type="caution">
    <text evidence="2">The sequence shown here is derived from an EMBL/GenBank/DDBJ whole genome shotgun (WGS) entry which is preliminary data.</text>
</comment>
<evidence type="ECO:0000259" key="1">
    <source>
        <dbReference type="Pfam" id="PF13657"/>
    </source>
</evidence>
<dbReference type="GO" id="GO:0005829">
    <property type="term" value="C:cytosol"/>
    <property type="evidence" value="ECO:0007669"/>
    <property type="project" value="TreeGrafter"/>
</dbReference>
<keyword evidence="3" id="KW-1185">Reference proteome</keyword>
<dbReference type="PANTHER" id="PTHR37419:SF1">
    <property type="entry name" value="SERINE_THREONINE-PROTEIN KINASE TOXIN HIPA"/>
    <property type="match status" value="1"/>
</dbReference>
<evidence type="ECO:0000313" key="3">
    <source>
        <dbReference type="Proteomes" id="UP000677913"/>
    </source>
</evidence>
<name>A0A8J7WN14_9ACTN</name>
<feature type="domain" description="HipA N-terminal subdomain 1" evidence="1">
    <location>
        <begin position="7"/>
        <end position="107"/>
    </location>
</feature>
<evidence type="ECO:0000313" key="2">
    <source>
        <dbReference type="EMBL" id="MBS2965386.1"/>
    </source>
</evidence>
<dbReference type="EMBL" id="JAGSXH010000081">
    <property type="protein sequence ID" value="MBS2965386.1"/>
    <property type="molecule type" value="Genomic_DNA"/>
</dbReference>
<accession>A0A8J7WN14</accession>
<dbReference type="NCBIfam" id="TIGR03071">
    <property type="entry name" value="couple_hipA"/>
    <property type="match status" value="1"/>
</dbReference>
<dbReference type="Proteomes" id="UP000677913">
    <property type="component" value="Unassembled WGS sequence"/>
</dbReference>
<protein>
    <submittedName>
        <fullName evidence="2">HipA N-terminal domain-containing protein</fullName>
    </submittedName>
</protein>
<reference evidence="2" key="1">
    <citation type="submission" date="2021-04" db="EMBL/GenBank/DDBJ databases">
        <title>Genome based classification of Actinospica acidithermotolerans sp. nov., an actinobacterium isolated from an Indonesian hot spring.</title>
        <authorList>
            <person name="Kusuma A.B."/>
            <person name="Putra K.E."/>
            <person name="Nafisah S."/>
            <person name="Loh J."/>
            <person name="Nouioui I."/>
            <person name="Goodfellow M."/>
        </authorList>
    </citation>
    <scope>NUCLEOTIDE SEQUENCE</scope>
    <source>
        <strain evidence="2">DSM 45618</strain>
    </source>
</reference>
<dbReference type="GO" id="GO:0004674">
    <property type="term" value="F:protein serine/threonine kinase activity"/>
    <property type="evidence" value="ECO:0007669"/>
    <property type="project" value="TreeGrafter"/>
</dbReference>
<dbReference type="AlphaFoldDB" id="A0A8J7WN14"/>
<dbReference type="PANTHER" id="PTHR37419">
    <property type="entry name" value="SERINE/THREONINE-PROTEIN KINASE TOXIN HIPA"/>
    <property type="match status" value="1"/>
</dbReference>
<dbReference type="RefSeq" id="WP_211469745.1">
    <property type="nucleotide sequence ID" value="NZ_JAGSXH010000081.1"/>
</dbReference>
<dbReference type="Pfam" id="PF13657">
    <property type="entry name" value="Couple_hipA"/>
    <property type="match status" value="1"/>
</dbReference>